<name>A0A4R3LH28_9GAMM</name>
<dbReference type="GO" id="GO:0004519">
    <property type="term" value="F:endonuclease activity"/>
    <property type="evidence" value="ECO:0007669"/>
    <property type="project" value="UniProtKB-KW"/>
</dbReference>
<evidence type="ECO:0000313" key="4">
    <source>
        <dbReference type="Proteomes" id="UP000294599"/>
    </source>
</evidence>
<dbReference type="GO" id="GO:0004527">
    <property type="term" value="F:exonuclease activity"/>
    <property type="evidence" value="ECO:0007669"/>
    <property type="project" value="UniProtKB-KW"/>
</dbReference>
<evidence type="ECO:0000259" key="2">
    <source>
        <dbReference type="Pfam" id="PF03372"/>
    </source>
</evidence>
<comment type="caution">
    <text evidence="3">The sequence shown here is derived from an EMBL/GenBank/DDBJ whole genome shotgun (WGS) entry which is preliminary data.</text>
</comment>
<dbReference type="SUPFAM" id="SSF56219">
    <property type="entry name" value="DNase I-like"/>
    <property type="match status" value="1"/>
</dbReference>
<evidence type="ECO:0000313" key="3">
    <source>
        <dbReference type="EMBL" id="TCS98880.1"/>
    </source>
</evidence>
<dbReference type="AlphaFoldDB" id="A0A4R3LH28"/>
<feature type="domain" description="Endonuclease/exonuclease/phosphatase" evidence="2">
    <location>
        <begin position="28"/>
        <end position="256"/>
    </location>
</feature>
<feature type="region of interest" description="Disordered" evidence="1">
    <location>
        <begin position="1"/>
        <end position="21"/>
    </location>
</feature>
<sequence>MASVRPGSSSTPPSSRDPAGGGRDIRLLSFNIQAGAHFERYRHYVTRPWRHVLPHGARRRNLDKLATLVADFDIVALQEADAGSLRSGFQNQIEFLADGAGFGWFSIQTNRRIGGITHTCNALLMRQKPSEVRDYALPGTLPGRGALWARFGEDENSLLVVVVHLSLGPRARARQIDFLCSIIDGHRNVVVMGDFNCPATAPEMLRLYDDTPLAPPSASPATFPSWAPVRGIDHILLSDSLQPVHCDAPTVGLSDHLPLAMTARMPPDCSWAPVFPDSETET</sequence>
<dbReference type="PANTHER" id="PTHR14859:SF15">
    <property type="entry name" value="ENDONUCLEASE_EXONUCLEASE_PHOSPHATASE DOMAIN-CONTAINING PROTEIN"/>
    <property type="match status" value="1"/>
</dbReference>
<dbReference type="GO" id="GO:0016020">
    <property type="term" value="C:membrane"/>
    <property type="evidence" value="ECO:0007669"/>
    <property type="project" value="GOC"/>
</dbReference>
<feature type="compositionally biased region" description="Low complexity" evidence="1">
    <location>
        <begin position="1"/>
        <end position="18"/>
    </location>
</feature>
<dbReference type="PANTHER" id="PTHR14859">
    <property type="entry name" value="CALCOFLUOR WHITE HYPERSENSITIVE PROTEIN PRECURSOR"/>
    <property type="match status" value="1"/>
</dbReference>
<dbReference type="InterPro" id="IPR005135">
    <property type="entry name" value="Endo/exonuclease/phosphatase"/>
</dbReference>
<dbReference type="Proteomes" id="UP000294599">
    <property type="component" value="Unassembled WGS sequence"/>
</dbReference>
<keyword evidence="3" id="KW-0378">Hydrolase</keyword>
<accession>A0A4R3LH28</accession>
<dbReference type="Gene3D" id="3.60.10.10">
    <property type="entry name" value="Endonuclease/exonuclease/phosphatase"/>
    <property type="match status" value="1"/>
</dbReference>
<protein>
    <submittedName>
        <fullName evidence="3">Endonuclease/exonuclease/phosphatase family metal-dependent hydrolase</fullName>
    </submittedName>
</protein>
<dbReference type="Pfam" id="PF03372">
    <property type="entry name" value="Exo_endo_phos"/>
    <property type="match status" value="1"/>
</dbReference>
<keyword evidence="3" id="KW-0540">Nuclease</keyword>
<keyword evidence="4" id="KW-1185">Reference proteome</keyword>
<evidence type="ECO:0000256" key="1">
    <source>
        <dbReference type="SAM" id="MobiDB-lite"/>
    </source>
</evidence>
<proteinExistence type="predicted"/>
<dbReference type="EMBL" id="SMAF01000007">
    <property type="protein sequence ID" value="TCS98880.1"/>
    <property type="molecule type" value="Genomic_DNA"/>
</dbReference>
<organism evidence="3 4">
    <name type="scientific">Pseudofulvimonas gallinarii</name>
    <dbReference type="NCBI Taxonomy" id="634155"/>
    <lineage>
        <taxon>Bacteria</taxon>
        <taxon>Pseudomonadati</taxon>
        <taxon>Pseudomonadota</taxon>
        <taxon>Gammaproteobacteria</taxon>
        <taxon>Lysobacterales</taxon>
        <taxon>Rhodanobacteraceae</taxon>
        <taxon>Pseudofulvimonas</taxon>
    </lineage>
</organism>
<dbReference type="OrthoDB" id="5293344at2"/>
<gene>
    <name evidence="3" type="ORF">EDC25_10777</name>
</gene>
<dbReference type="InterPro" id="IPR036691">
    <property type="entry name" value="Endo/exonu/phosph_ase_sf"/>
</dbReference>
<dbReference type="GO" id="GO:0006506">
    <property type="term" value="P:GPI anchor biosynthetic process"/>
    <property type="evidence" value="ECO:0007669"/>
    <property type="project" value="TreeGrafter"/>
</dbReference>
<keyword evidence="3" id="KW-0269">Exonuclease</keyword>
<dbReference type="InterPro" id="IPR051916">
    <property type="entry name" value="GPI-anchor_lipid_remodeler"/>
</dbReference>
<keyword evidence="3" id="KW-0255">Endonuclease</keyword>
<reference evidence="3 4" key="1">
    <citation type="submission" date="2019-03" db="EMBL/GenBank/DDBJ databases">
        <title>Genomic Encyclopedia of Type Strains, Phase IV (KMG-IV): sequencing the most valuable type-strain genomes for metagenomic binning, comparative biology and taxonomic classification.</title>
        <authorList>
            <person name="Goeker M."/>
        </authorList>
    </citation>
    <scope>NUCLEOTIDE SEQUENCE [LARGE SCALE GENOMIC DNA]</scope>
    <source>
        <strain evidence="3 4">DSM 21944</strain>
    </source>
</reference>